<feature type="region of interest" description="Disordered" evidence="1">
    <location>
        <begin position="1"/>
        <end position="25"/>
    </location>
</feature>
<keyword evidence="2" id="KW-1133">Transmembrane helix</keyword>
<proteinExistence type="predicted"/>
<sequence>MTDDEQPPAQPPPAQVPGPTSYDRRQRDVGSSLFLGGVVIIVLLVVLVWQGLF</sequence>
<evidence type="ECO:0000313" key="4">
    <source>
        <dbReference type="Proteomes" id="UP000317893"/>
    </source>
</evidence>
<dbReference type="AlphaFoldDB" id="A0A542DY57"/>
<evidence type="ECO:0000256" key="2">
    <source>
        <dbReference type="SAM" id="Phobius"/>
    </source>
</evidence>
<keyword evidence="2" id="KW-0472">Membrane</keyword>
<dbReference type="RefSeq" id="WP_170185574.1">
    <property type="nucleotide sequence ID" value="NZ_BAAAPR010000002.1"/>
</dbReference>
<gene>
    <name evidence="3" type="ORF">FB458_1095</name>
</gene>
<dbReference type="EMBL" id="VFMN01000001">
    <property type="protein sequence ID" value="TQJ08017.1"/>
    <property type="molecule type" value="Genomic_DNA"/>
</dbReference>
<dbReference type="Proteomes" id="UP000317893">
    <property type="component" value="Unassembled WGS sequence"/>
</dbReference>
<evidence type="ECO:0000256" key="1">
    <source>
        <dbReference type="SAM" id="MobiDB-lite"/>
    </source>
</evidence>
<name>A0A542DY57_9MICO</name>
<evidence type="ECO:0000313" key="3">
    <source>
        <dbReference type="EMBL" id="TQJ08017.1"/>
    </source>
</evidence>
<accession>A0A542DY57</accession>
<reference evidence="3 4" key="1">
    <citation type="submission" date="2019-06" db="EMBL/GenBank/DDBJ databases">
        <title>Sequencing the genomes of 1000 actinobacteria strains.</title>
        <authorList>
            <person name="Klenk H.-P."/>
        </authorList>
    </citation>
    <scope>NUCLEOTIDE SEQUENCE [LARGE SCALE GENOMIC DNA]</scope>
    <source>
        <strain evidence="3 4">DSM 18607</strain>
    </source>
</reference>
<protein>
    <submittedName>
        <fullName evidence="3">Uncharacterized protein</fullName>
    </submittedName>
</protein>
<feature type="transmembrane region" description="Helical" evidence="2">
    <location>
        <begin position="33"/>
        <end position="52"/>
    </location>
</feature>
<organism evidence="3 4">
    <name type="scientific">Lapillicoccus jejuensis</name>
    <dbReference type="NCBI Taxonomy" id="402171"/>
    <lineage>
        <taxon>Bacteria</taxon>
        <taxon>Bacillati</taxon>
        <taxon>Actinomycetota</taxon>
        <taxon>Actinomycetes</taxon>
        <taxon>Micrococcales</taxon>
        <taxon>Intrasporangiaceae</taxon>
        <taxon>Lapillicoccus</taxon>
    </lineage>
</organism>
<comment type="caution">
    <text evidence="3">The sequence shown here is derived from an EMBL/GenBank/DDBJ whole genome shotgun (WGS) entry which is preliminary data.</text>
</comment>
<keyword evidence="4" id="KW-1185">Reference proteome</keyword>
<keyword evidence="2" id="KW-0812">Transmembrane</keyword>